<dbReference type="InterPro" id="IPR024729">
    <property type="entry name" value="USP7_ICP0-binding_dom"/>
</dbReference>
<keyword evidence="1" id="KW-0833">Ubl conjugation pathway</keyword>
<sequence length="182" mass="21060">MPDLGYENEYFLYLSTKIVTPGTFTHHQGYDIAIFDDRQYPLSDVPRFKVLKSELYGNFKVVIAKHFGFLAEQIKFWVLISRHNKTVRPTFLITDDFFAITMEEIHTKMAAREKELYLFLEVAERVAVHLSTDPFKLQFTTAHPTTGTHKTVVKRTTNQILSGILQTSIPVNPANILYYEVL</sequence>
<dbReference type="OrthoDB" id="289038at2759"/>
<dbReference type="EMBL" id="CAJVPY010004764">
    <property type="protein sequence ID" value="CAG8627510.1"/>
    <property type="molecule type" value="Genomic_DNA"/>
</dbReference>
<name>A0A9N9D9W7_9GLOM</name>
<comment type="caution">
    <text evidence="3">The sequence shown here is derived from an EMBL/GenBank/DDBJ whole genome shotgun (WGS) entry which is preliminary data.</text>
</comment>
<organism evidence="3 4">
    <name type="scientific">Dentiscutata erythropus</name>
    <dbReference type="NCBI Taxonomy" id="1348616"/>
    <lineage>
        <taxon>Eukaryota</taxon>
        <taxon>Fungi</taxon>
        <taxon>Fungi incertae sedis</taxon>
        <taxon>Mucoromycota</taxon>
        <taxon>Glomeromycotina</taxon>
        <taxon>Glomeromycetes</taxon>
        <taxon>Diversisporales</taxon>
        <taxon>Gigasporaceae</taxon>
        <taxon>Dentiscutata</taxon>
    </lineage>
</organism>
<dbReference type="Gene3D" id="3.10.20.90">
    <property type="entry name" value="Phosphatidylinositol 3-kinase Catalytic Subunit, Chain A, domain 1"/>
    <property type="match status" value="1"/>
</dbReference>
<dbReference type="GO" id="GO:0140096">
    <property type="term" value="F:catalytic activity, acting on a protein"/>
    <property type="evidence" value="ECO:0007669"/>
    <property type="project" value="UniProtKB-ARBA"/>
</dbReference>
<dbReference type="AlphaFoldDB" id="A0A9N9D9W7"/>
<reference evidence="3" key="1">
    <citation type="submission" date="2021-06" db="EMBL/GenBank/DDBJ databases">
        <authorList>
            <person name="Kallberg Y."/>
            <person name="Tangrot J."/>
            <person name="Rosling A."/>
        </authorList>
    </citation>
    <scope>NUCLEOTIDE SEQUENCE</scope>
    <source>
        <strain evidence="3">MA453B</strain>
    </source>
</reference>
<evidence type="ECO:0000259" key="2">
    <source>
        <dbReference type="Pfam" id="PF12436"/>
    </source>
</evidence>
<evidence type="ECO:0000256" key="1">
    <source>
        <dbReference type="ARBA" id="ARBA00022786"/>
    </source>
</evidence>
<protein>
    <submittedName>
        <fullName evidence="3">25386_t:CDS:1</fullName>
    </submittedName>
</protein>
<proteinExistence type="predicted"/>
<gene>
    <name evidence="3" type="ORF">DERYTH_LOCUS8972</name>
</gene>
<feature type="domain" description="Ubiquitin carboxyl-terminal hydrolase 7 ICP0-binding" evidence="2">
    <location>
        <begin position="74"/>
        <end position="124"/>
    </location>
</feature>
<accession>A0A9N9D9W7</accession>
<evidence type="ECO:0000313" key="4">
    <source>
        <dbReference type="Proteomes" id="UP000789405"/>
    </source>
</evidence>
<dbReference type="Proteomes" id="UP000789405">
    <property type="component" value="Unassembled WGS sequence"/>
</dbReference>
<dbReference type="Pfam" id="PF12436">
    <property type="entry name" value="USP7_ICP0_bdg"/>
    <property type="match status" value="1"/>
</dbReference>
<keyword evidence="4" id="KW-1185">Reference proteome</keyword>
<evidence type="ECO:0000313" key="3">
    <source>
        <dbReference type="EMBL" id="CAG8627510.1"/>
    </source>
</evidence>